<dbReference type="PANTHER" id="PTHR11760:SF37">
    <property type="entry name" value="RIBOSOMAL PROTEIN S3, PUTATIVE, EXPRESSED-RELATED"/>
    <property type="match status" value="1"/>
</dbReference>
<gene>
    <name evidence="1" type="ORF">GUJ93_ZPchr0008g12475</name>
</gene>
<reference evidence="1" key="1">
    <citation type="journal article" date="2021" name="bioRxiv">
        <title>Whole Genome Assembly and Annotation of Northern Wild Rice, Zizania palustris L., Supports a Whole Genome Duplication in the Zizania Genus.</title>
        <authorList>
            <person name="Haas M."/>
            <person name="Kono T."/>
            <person name="Macchietto M."/>
            <person name="Millas R."/>
            <person name="McGilp L."/>
            <person name="Shao M."/>
            <person name="Duquette J."/>
            <person name="Hirsch C.N."/>
            <person name="Kimball J."/>
        </authorList>
    </citation>
    <scope>NUCLEOTIDE SEQUENCE</scope>
    <source>
        <tissue evidence="1">Fresh leaf tissue</tissue>
    </source>
</reference>
<keyword evidence="2" id="KW-1185">Reference proteome</keyword>
<dbReference type="PANTHER" id="PTHR11760">
    <property type="entry name" value="30S/40S RIBOSOMAL PROTEIN S3"/>
    <property type="match status" value="1"/>
</dbReference>
<dbReference type="GO" id="GO:0003735">
    <property type="term" value="F:structural constituent of ribosome"/>
    <property type="evidence" value="ECO:0007669"/>
    <property type="project" value="TreeGrafter"/>
</dbReference>
<evidence type="ECO:0000313" key="2">
    <source>
        <dbReference type="Proteomes" id="UP000729402"/>
    </source>
</evidence>
<sequence length="112" mass="13188">MLAWKLTEDIYSDVEVHVTPMHSEIIIHAMWTWNVLREKDRMVKKLTSIVRMRFNVPENGVKLYTKKVFNCGLYAIAQAKSLCYNLLGGLAIRRYNLHESLLLFVYMDYAFV</sequence>
<protein>
    <submittedName>
        <fullName evidence="1">Uncharacterized protein</fullName>
    </submittedName>
</protein>
<dbReference type="GO" id="GO:0022627">
    <property type="term" value="C:cytosolic small ribosomal subunit"/>
    <property type="evidence" value="ECO:0007669"/>
    <property type="project" value="TreeGrafter"/>
</dbReference>
<dbReference type="AlphaFoldDB" id="A0A8J5R029"/>
<dbReference type="GO" id="GO:0005634">
    <property type="term" value="C:nucleus"/>
    <property type="evidence" value="ECO:0007669"/>
    <property type="project" value="TreeGrafter"/>
</dbReference>
<comment type="caution">
    <text evidence="1">The sequence shown here is derived from an EMBL/GenBank/DDBJ whole genome shotgun (WGS) entry which is preliminary data.</text>
</comment>
<accession>A0A8J5R029</accession>
<dbReference type="Proteomes" id="UP000729402">
    <property type="component" value="Unassembled WGS sequence"/>
</dbReference>
<name>A0A8J5R029_ZIZPA</name>
<proteinExistence type="predicted"/>
<dbReference type="EMBL" id="JAAALK010000290">
    <property type="protein sequence ID" value="KAG8047795.1"/>
    <property type="molecule type" value="Genomic_DNA"/>
</dbReference>
<evidence type="ECO:0000313" key="1">
    <source>
        <dbReference type="EMBL" id="KAG8047795.1"/>
    </source>
</evidence>
<organism evidence="1 2">
    <name type="scientific">Zizania palustris</name>
    <name type="common">Northern wild rice</name>
    <dbReference type="NCBI Taxonomy" id="103762"/>
    <lineage>
        <taxon>Eukaryota</taxon>
        <taxon>Viridiplantae</taxon>
        <taxon>Streptophyta</taxon>
        <taxon>Embryophyta</taxon>
        <taxon>Tracheophyta</taxon>
        <taxon>Spermatophyta</taxon>
        <taxon>Magnoliopsida</taxon>
        <taxon>Liliopsida</taxon>
        <taxon>Poales</taxon>
        <taxon>Poaceae</taxon>
        <taxon>BOP clade</taxon>
        <taxon>Oryzoideae</taxon>
        <taxon>Oryzeae</taxon>
        <taxon>Zizaniinae</taxon>
        <taxon>Zizania</taxon>
    </lineage>
</organism>
<dbReference type="OrthoDB" id="10248446at2759"/>
<reference evidence="1" key="2">
    <citation type="submission" date="2021-02" db="EMBL/GenBank/DDBJ databases">
        <authorList>
            <person name="Kimball J.A."/>
            <person name="Haas M.W."/>
            <person name="Macchietto M."/>
            <person name="Kono T."/>
            <person name="Duquette J."/>
            <person name="Shao M."/>
        </authorList>
    </citation>
    <scope>NUCLEOTIDE SEQUENCE</scope>
    <source>
        <tissue evidence="1">Fresh leaf tissue</tissue>
    </source>
</reference>
<dbReference type="InterPro" id="IPR057258">
    <property type="entry name" value="Ribosomal_uS3"/>
</dbReference>